<protein>
    <recommendedName>
        <fullName evidence="14">Peptide O-xylosyltransferase</fullName>
    </recommendedName>
</protein>
<organism evidence="16 17">
    <name type="scientific">Thalassovita gelatinovora</name>
    <name type="common">Thalassobius gelatinovorus</name>
    <dbReference type="NCBI Taxonomy" id="53501"/>
    <lineage>
        <taxon>Bacteria</taxon>
        <taxon>Pseudomonadati</taxon>
        <taxon>Pseudomonadota</taxon>
        <taxon>Alphaproteobacteria</taxon>
        <taxon>Rhodobacterales</taxon>
        <taxon>Roseobacteraceae</taxon>
        <taxon>Thalassovita</taxon>
    </lineage>
</organism>
<evidence type="ECO:0000256" key="8">
    <source>
        <dbReference type="ARBA" id="ARBA00022968"/>
    </source>
</evidence>
<evidence type="ECO:0000256" key="2">
    <source>
        <dbReference type="ARBA" id="ARBA00004648"/>
    </source>
</evidence>
<evidence type="ECO:0000259" key="15">
    <source>
        <dbReference type="Pfam" id="PF19349"/>
    </source>
</evidence>
<dbReference type="GO" id="GO:0030158">
    <property type="term" value="F:protein xylosyltransferase activity"/>
    <property type="evidence" value="ECO:0007669"/>
    <property type="project" value="InterPro"/>
</dbReference>
<dbReference type="InterPro" id="IPR003406">
    <property type="entry name" value="Glyco_trans_14"/>
</dbReference>
<dbReference type="AlphaFoldDB" id="A0A0P1FZL4"/>
<dbReference type="GO" id="GO:0050650">
    <property type="term" value="P:chondroitin sulfate proteoglycan biosynthetic process"/>
    <property type="evidence" value="ECO:0007669"/>
    <property type="project" value="TreeGrafter"/>
</dbReference>
<evidence type="ECO:0000256" key="9">
    <source>
        <dbReference type="ARBA" id="ARBA00022989"/>
    </source>
</evidence>
<feature type="domain" description="DUF5927" evidence="15">
    <location>
        <begin position="267"/>
        <end position="566"/>
    </location>
</feature>
<dbReference type="RefSeq" id="WP_058262276.1">
    <property type="nucleotide sequence ID" value="NZ_CP051181.1"/>
</dbReference>
<dbReference type="Pfam" id="PF19349">
    <property type="entry name" value="DUF5927"/>
    <property type="match status" value="1"/>
</dbReference>
<sequence>MGTVGIIMLVHTALGRAEQVARHWAAAGCPVVIHVDRNVDRRTYTTFRKALSDLPDVRFSSRHRCEWGTWGIVAASQSASELMLAEFPDVRHVYLSSGSCLPLRPVKELIDYLADRPRTDFIESATTADVPWTVGGLDAERFTLSFPFAWKQQRMLFDNWVNIQRRFGLKRKMPNGIVPHMGSQWWCLTRQTLSAILQDPDRELYDRFFKRVWIPDESYFQSLSRLYSSNIESRSLTLSKFDFQGKPHIFYDDHLQLLRRSDCFVARKIWPHANRLYEAFLTDPAGTMKGAEPNPGKIDRIFAKAVERRTRGRPGLYMQSRFPHEGWENGVTSGQYSVFEGFSDLFEDFDRWLAKATSARVHGHLFAKDRVEYADGQTVMNGALSDSALHRDYNSQAFLTSLIWNARGERQCFQFGPNDVQDIDWLFAKDPNAQVSVISGAWAVPLFKSNRNFADLRKEAALLQKIEAEHLNVLRSPYSKARIRIWTMAEFIENPMEPLQTIIDEIGNRSMRRLSEAPKMADLTGFGQFLQNLKNQGMHPYLMGDFAVERDLSNGKRPKRKPYLVR</sequence>
<dbReference type="PANTHER" id="PTHR46025:SF3">
    <property type="entry name" value="XYLOSYLTRANSFERASE OXT"/>
    <property type="match status" value="1"/>
</dbReference>
<keyword evidence="11" id="KW-0472">Membrane</keyword>
<keyword evidence="6" id="KW-0479">Metal-binding</keyword>
<proteinExistence type="predicted"/>
<comment type="subcellular location">
    <subcellularLocation>
        <location evidence="2">Endoplasmic reticulum membrane</location>
        <topology evidence="2">Single-pass type II membrane protein</topology>
    </subcellularLocation>
    <subcellularLocation>
        <location evidence="1">Golgi apparatus membrane</location>
        <topology evidence="1">Single-pass type II membrane protein</topology>
    </subcellularLocation>
</comment>
<dbReference type="GO" id="GO:0046872">
    <property type="term" value="F:metal ion binding"/>
    <property type="evidence" value="ECO:0007669"/>
    <property type="project" value="UniProtKB-KW"/>
</dbReference>
<dbReference type="Proteomes" id="UP000051587">
    <property type="component" value="Unassembled WGS sequence"/>
</dbReference>
<evidence type="ECO:0000256" key="6">
    <source>
        <dbReference type="ARBA" id="ARBA00022723"/>
    </source>
</evidence>
<evidence type="ECO:0000256" key="13">
    <source>
        <dbReference type="ARBA" id="ARBA00023180"/>
    </source>
</evidence>
<keyword evidence="17" id="KW-1185">Reference proteome</keyword>
<keyword evidence="13" id="KW-0325">Glycoprotein</keyword>
<reference evidence="16 17" key="1">
    <citation type="submission" date="2015-09" db="EMBL/GenBank/DDBJ databases">
        <authorList>
            <consortium name="Swine Surveillance"/>
        </authorList>
    </citation>
    <scope>NUCLEOTIDE SEQUENCE [LARGE SCALE GENOMIC DNA]</scope>
    <source>
        <strain evidence="16 17">CECT 4357</strain>
    </source>
</reference>
<keyword evidence="4" id="KW-0808">Transferase</keyword>
<dbReference type="EMBL" id="CYSA01000015">
    <property type="protein sequence ID" value="CUH64880.1"/>
    <property type="molecule type" value="Genomic_DNA"/>
</dbReference>
<keyword evidence="12" id="KW-1015">Disulfide bond</keyword>
<name>A0A0P1FZL4_THAGE</name>
<keyword evidence="10" id="KW-0333">Golgi apparatus</keyword>
<dbReference type="GO" id="GO:0016020">
    <property type="term" value="C:membrane"/>
    <property type="evidence" value="ECO:0007669"/>
    <property type="project" value="InterPro"/>
</dbReference>
<keyword evidence="3" id="KW-0328">Glycosyltransferase</keyword>
<evidence type="ECO:0000256" key="1">
    <source>
        <dbReference type="ARBA" id="ARBA00004323"/>
    </source>
</evidence>
<keyword evidence="9" id="KW-1133">Transmembrane helix</keyword>
<evidence type="ECO:0000256" key="11">
    <source>
        <dbReference type="ARBA" id="ARBA00023136"/>
    </source>
</evidence>
<dbReference type="InterPro" id="IPR045971">
    <property type="entry name" value="DUF5927"/>
</dbReference>
<accession>A0A0P1FZL4</accession>
<evidence type="ECO:0000313" key="16">
    <source>
        <dbReference type="EMBL" id="CUH64880.1"/>
    </source>
</evidence>
<evidence type="ECO:0000256" key="10">
    <source>
        <dbReference type="ARBA" id="ARBA00023034"/>
    </source>
</evidence>
<evidence type="ECO:0000256" key="5">
    <source>
        <dbReference type="ARBA" id="ARBA00022692"/>
    </source>
</evidence>
<evidence type="ECO:0000256" key="12">
    <source>
        <dbReference type="ARBA" id="ARBA00023157"/>
    </source>
</evidence>
<evidence type="ECO:0000256" key="14">
    <source>
        <dbReference type="ARBA" id="ARBA00042865"/>
    </source>
</evidence>
<evidence type="ECO:0000256" key="3">
    <source>
        <dbReference type="ARBA" id="ARBA00022676"/>
    </source>
</evidence>
<dbReference type="STRING" id="53501.SAMN04488043_102120"/>
<evidence type="ECO:0000256" key="4">
    <source>
        <dbReference type="ARBA" id="ARBA00022679"/>
    </source>
</evidence>
<keyword evidence="8" id="KW-0735">Signal-anchor</keyword>
<keyword evidence="7" id="KW-0256">Endoplasmic reticulum</keyword>
<dbReference type="InterPro" id="IPR043538">
    <property type="entry name" value="XYLT"/>
</dbReference>
<evidence type="ECO:0000256" key="7">
    <source>
        <dbReference type="ARBA" id="ARBA00022824"/>
    </source>
</evidence>
<evidence type="ECO:0000313" key="17">
    <source>
        <dbReference type="Proteomes" id="UP000051587"/>
    </source>
</evidence>
<dbReference type="Pfam" id="PF02485">
    <property type="entry name" value="Branch"/>
    <property type="match status" value="1"/>
</dbReference>
<dbReference type="PANTHER" id="PTHR46025">
    <property type="entry name" value="XYLOSYLTRANSFERASE OXT"/>
    <property type="match status" value="1"/>
</dbReference>
<dbReference type="GO" id="GO:0015012">
    <property type="term" value="P:heparan sulfate proteoglycan biosynthetic process"/>
    <property type="evidence" value="ECO:0007669"/>
    <property type="project" value="TreeGrafter"/>
</dbReference>
<gene>
    <name evidence="16" type="ORF">TG4357_01555</name>
</gene>
<keyword evidence="5" id="KW-0812">Transmembrane</keyword>